<dbReference type="OrthoDB" id="6111975at2"/>
<evidence type="ECO:0000313" key="7">
    <source>
        <dbReference type="Proteomes" id="UP000326354"/>
    </source>
</evidence>
<dbReference type="PROSITE" id="PS50011">
    <property type="entry name" value="PROTEIN_KINASE_DOM"/>
    <property type="match status" value="1"/>
</dbReference>
<keyword evidence="1" id="KW-0808">Transferase</keyword>
<evidence type="ECO:0000256" key="3">
    <source>
        <dbReference type="ARBA" id="ARBA00022777"/>
    </source>
</evidence>
<dbReference type="PROSITE" id="PS00108">
    <property type="entry name" value="PROTEIN_KINASE_ST"/>
    <property type="match status" value="1"/>
</dbReference>
<feature type="domain" description="Protein kinase" evidence="5">
    <location>
        <begin position="9"/>
        <end position="284"/>
    </location>
</feature>
<dbReference type="SMART" id="SM00220">
    <property type="entry name" value="S_TKc"/>
    <property type="match status" value="1"/>
</dbReference>
<keyword evidence="4" id="KW-0067">ATP-binding</keyword>
<keyword evidence="3 6" id="KW-0418">Kinase</keyword>
<evidence type="ECO:0000256" key="2">
    <source>
        <dbReference type="ARBA" id="ARBA00022741"/>
    </source>
</evidence>
<keyword evidence="7" id="KW-1185">Reference proteome</keyword>
<dbReference type="InterPro" id="IPR008271">
    <property type="entry name" value="Ser/Thr_kinase_AS"/>
</dbReference>
<dbReference type="KEGG" id="uam:UABAM_06003"/>
<dbReference type="SUPFAM" id="SSF56112">
    <property type="entry name" value="Protein kinase-like (PK-like)"/>
    <property type="match status" value="1"/>
</dbReference>
<reference evidence="6 7" key="1">
    <citation type="submission" date="2019-08" db="EMBL/GenBank/DDBJ databases">
        <title>Complete genome sequence of Candidatus Uab amorphum.</title>
        <authorList>
            <person name="Shiratori T."/>
            <person name="Suzuki S."/>
            <person name="Kakizawa Y."/>
            <person name="Ishida K."/>
        </authorList>
    </citation>
    <scope>NUCLEOTIDE SEQUENCE [LARGE SCALE GENOMIC DNA]</scope>
    <source>
        <strain evidence="6 7">SRT547</strain>
    </source>
</reference>
<dbReference type="PANTHER" id="PTHR24348">
    <property type="entry name" value="SERINE/THREONINE-PROTEIN KINASE UNC-51-RELATED"/>
    <property type="match status" value="1"/>
</dbReference>
<gene>
    <name evidence="6" type="ORF">UABAM_06003</name>
</gene>
<evidence type="ECO:0000256" key="4">
    <source>
        <dbReference type="ARBA" id="ARBA00022840"/>
    </source>
</evidence>
<keyword evidence="6" id="KW-0723">Serine/threonine-protein kinase</keyword>
<dbReference type="Proteomes" id="UP000326354">
    <property type="component" value="Chromosome"/>
</dbReference>
<sequence>MSEILNNRYEVLSQIGIGGAGAIFTALDTFLGEKVAVKKIFLDDVDQIERLKRECFFLKTINHPNLVKAHEFFIENDQAYMVLEFIDGKSLDQIIHKNKHSMTLVGQLAIASQIARGIEVLNMGGIIHRDIKPQNIMFNTQTGEIKIVDLGTAKNLNNLLSSITATGAVVGTCSYMSPEQTKGQVTWTTDIFSLGVLLYQFFTWSDDSPFYTKSIYHTLKKIRHEEMIDICTLIDIGSITEKQQNAYEKISQILCKALQKDPDMRWENAGIMADMLNEIRQPLVNEAQQNPLKYRIETSRQISPRLRKELEQMRSEYTSIGSDS</sequence>
<dbReference type="RefSeq" id="WP_151971606.1">
    <property type="nucleotide sequence ID" value="NZ_AP019860.1"/>
</dbReference>
<dbReference type="GO" id="GO:0042594">
    <property type="term" value="P:response to starvation"/>
    <property type="evidence" value="ECO:0007669"/>
    <property type="project" value="TreeGrafter"/>
</dbReference>
<dbReference type="GO" id="GO:0005776">
    <property type="term" value="C:autophagosome"/>
    <property type="evidence" value="ECO:0007669"/>
    <property type="project" value="TreeGrafter"/>
</dbReference>
<dbReference type="GO" id="GO:0005829">
    <property type="term" value="C:cytosol"/>
    <property type="evidence" value="ECO:0007669"/>
    <property type="project" value="TreeGrafter"/>
</dbReference>
<accession>A0A5S9IU36</accession>
<proteinExistence type="predicted"/>
<dbReference type="CDD" id="cd14014">
    <property type="entry name" value="STKc_PknB_like"/>
    <property type="match status" value="1"/>
</dbReference>
<dbReference type="Pfam" id="PF00069">
    <property type="entry name" value="Pkinase"/>
    <property type="match status" value="1"/>
</dbReference>
<dbReference type="InterPro" id="IPR045269">
    <property type="entry name" value="Atg1-like"/>
</dbReference>
<dbReference type="EMBL" id="AP019860">
    <property type="protein sequence ID" value="BBM87591.1"/>
    <property type="molecule type" value="Genomic_DNA"/>
</dbReference>
<dbReference type="Gene3D" id="1.10.510.10">
    <property type="entry name" value="Transferase(Phosphotransferase) domain 1"/>
    <property type="match status" value="1"/>
</dbReference>
<dbReference type="AlphaFoldDB" id="A0A5S9IU36"/>
<dbReference type="PANTHER" id="PTHR24348:SF22">
    <property type="entry name" value="NON-SPECIFIC SERINE_THREONINE PROTEIN KINASE"/>
    <property type="match status" value="1"/>
</dbReference>
<dbReference type="InterPro" id="IPR011009">
    <property type="entry name" value="Kinase-like_dom_sf"/>
</dbReference>
<evidence type="ECO:0000313" key="6">
    <source>
        <dbReference type="EMBL" id="BBM87591.1"/>
    </source>
</evidence>
<dbReference type="GO" id="GO:0005524">
    <property type="term" value="F:ATP binding"/>
    <property type="evidence" value="ECO:0007669"/>
    <property type="project" value="UniProtKB-KW"/>
</dbReference>
<organism evidence="6 7">
    <name type="scientific">Uabimicrobium amorphum</name>
    <dbReference type="NCBI Taxonomy" id="2596890"/>
    <lineage>
        <taxon>Bacteria</taxon>
        <taxon>Pseudomonadati</taxon>
        <taxon>Planctomycetota</taxon>
        <taxon>Candidatus Uabimicrobiia</taxon>
        <taxon>Candidatus Uabimicrobiales</taxon>
        <taxon>Candidatus Uabimicrobiaceae</taxon>
        <taxon>Candidatus Uabimicrobium</taxon>
    </lineage>
</organism>
<dbReference type="GO" id="GO:0034045">
    <property type="term" value="C:phagophore assembly site membrane"/>
    <property type="evidence" value="ECO:0007669"/>
    <property type="project" value="TreeGrafter"/>
</dbReference>
<evidence type="ECO:0000259" key="5">
    <source>
        <dbReference type="PROSITE" id="PS50011"/>
    </source>
</evidence>
<evidence type="ECO:0000256" key="1">
    <source>
        <dbReference type="ARBA" id="ARBA00022679"/>
    </source>
</evidence>
<name>A0A5S9IU36_UABAM</name>
<keyword evidence="2" id="KW-0547">Nucleotide-binding</keyword>
<dbReference type="GO" id="GO:0004674">
    <property type="term" value="F:protein serine/threonine kinase activity"/>
    <property type="evidence" value="ECO:0007669"/>
    <property type="project" value="UniProtKB-KW"/>
</dbReference>
<dbReference type="InterPro" id="IPR000719">
    <property type="entry name" value="Prot_kinase_dom"/>
</dbReference>
<protein>
    <submittedName>
        <fullName evidence="6">Serine/threonine protein kinase</fullName>
    </submittedName>
</protein>